<dbReference type="GO" id="GO:0010073">
    <property type="term" value="P:meristem maintenance"/>
    <property type="evidence" value="ECO:0007669"/>
    <property type="project" value="InterPro"/>
</dbReference>
<sequence length="115" mass="13408">MTRADTHDPDINRLNTIWHIAGTADFERPRPLLPWQVSHTFTPPDANVLYLREADFGDTVPLRNFVFDNSLVTTFVKCWHFETHTFHFPWGECTITLQDVAYLRITSGYAHMESQ</sequence>
<reference evidence="2 3" key="1">
    <citation type="submission" date="2019-01" db="EMBL/GenBank/DDBJ databases">
        <title>Sequencing of cultivated peanut Arachis hypogaea provides insights into genome evolution and oil improvement.</title>
        <authorList>
            <person name="Chen X."/>
        </authorList>
    </citation>
    <scope>NUCLEOTIDE SEQUENCE [LARGE SCALE GENOMIC DNA]</scope>
    <source>
        <strain evidence="3">cv. Fuhuasheng</strain>
        <tissue evidence="2">Leaves</tissue>
    </source>
</reference>
<evidence type="ECO:0000313" key="2">
    <source>
        <dbReference type="EMBL" id="RYR20662.1"/>
    </source>
</evidence>
<evidence type="ECO:0000259" key="1">
    <source>
        <dbReference type="Pfam" id="PF10536"/>
    </source>
</evidence>
<protein>
    <recommendedName>
        <fullName evidence="1">Aminotransferase-like plant mobile domain-containing protein</fullName>
    </recommendedName>
</protein>
<proteinExistence type="predicted"/>
<name>A0A445A2S6_ARAHY</name>
<dbReference type="InterPro" id="IPR044824">
    <property type="entry name" value="MAIN-like"/>
</dbReference>
<evidence type="ECO:0000313" key="3">
    <source>
        <dbReference type="Proteomes" id="UP000289738"/>
    </source>
</evidence>
<dbReference type="AlphaFoldDB" id="A0A445A2S6"/>
<feature type="domain" description="Aminotransferase-like plant mobile" evidence="1">
    <location>
        <begin position="65"/>
        <end position="103"/>
    </location>
</feature>
<accession>A0A445A2S6</accession>
<keyword evidence="3" id="KW-1185">Reference proteome</keyword>
<dbReference type="InterPro" id="IPR019557">
    <property type="entry name" value="AminoTfrase-like_pln_mobile"/>
</dbReference>
<gene>
    <name evidence="2" type="ORF">Ahy_B03g065860</name>
</gene>
<dbReference type="Pfam" id="PF10536">
    <property type="entry name" value="PMD"/>
    <property type="match status" value="1"/>
</dbReference>
<comment type="caution">
    <text evidence="2">The sequence shown here is derived from an EMBL/GenBank/DDBJ whole genome shotgun (WGS) entry which is preliminary data.</text>
</comment>
<dbReference type="PANTHER" id="PTHR46033:SF8">
    <property type="entry name" value="PROTEIN MAINTENANCE OF MERISTEMS-LIKE"/>
    <property type="match status" value="1"/>
</dbReference>
<dbReference type="Proteomes" id="UP000289738">
    <property type="component" value="Chromosome B03"/>
</dbReference>
<organism evidence="2 3">
    <name type="scientific">Arachis hypogaea</name>
    <name type="common">Peanut</name>
    <dbReference type="NCBI Taxonomy" id="3818"/>
    <lineage>
        <taxon>Eukaryota</taxon>
        <taxon>Viridiplantae</taxon>
        <taxon>Streptophyta</taxon>
        <taxon>Embryophyta</taxon>
        <taxon>Tracheophyta</taxon>
        <taxon>Spermatophyta</taxon>
        <taxon>Magnoliopsida</taxon>
        <taxon>eudicotyledons</taxon>
        <taxon>Gunneridae</taxon>
        <taxon>Pentapetalae</taxon>
        <taxon>rosids</taxon>
        <taxon>fabids</taxon>
        <taxon>Fabales</taxon>
        <taxon>Fabaceae</taxon>
        <taxon>Papilionoideae</taxon>
        <taxon>50 kb inversion clade</taxon>
        <taxon>dalbergioids sensu lato</taxon>
        <taxon>Dalbergieae</taxon>
        <taxon>Pterocarpus clade</taxon>
        <taxon>Arachis</taxon>
    </lineage>
</organism>
<dbReference type="EMBL" id="SDMP01000013">
    <property type="protein sequence ID" value="RYR20662.1"/>
    <property type="molecule type" value="Genomic_DNA"/>
</dbReference>
<dbReference type="PANTHER" id="PTHR46033">
    <property type="entry name" value="PROTEIN MAIN-LIKE 2"/>
    <property type="match status" value="1"/>
</dbReference>